<keyword evidence="2" id="KW-1185">Reference proteome</keyword>
<accession>A0AAE1A7Q0</accession>
<name>A0AAE1A7Q0_9GAST</name>
<sequence>MFASPLSTRPLQPPARAVLEISTAEFNGKDGARSSSRGCTRTRARWVPRCLEKYAQKPHTGPPSHTISMCEWNDRAYLGAEILATRRQVCKIGKMLSSDYPSLV</sequence>
<protein>
    <submittedName>
        <fullName evidence="1">Uncharacterized protein</fullName>
    </submittedName>
</protein>
<evidence type="ECO:0000313" key="2">
    <source>
        <dbReference type="Proteomes" id="UP001283361"/>
    </source>
</evidence>
<reference evidence="1" key="1">
    <citation type="journal article" date="2023" name="G3 (Bethesda)">
        <title>A reference genome for the long-term kleptoplast-retaining sea slug Elysia crispata morphotype clarki.</title>
        <authorList>
            <person name="Eastman K.E."/>
            <person name="Pendleton A.L."/>
            <person name="Shaikh M.A."/>
            <person name="Suttiyut T."/>
            <person name="Ogas R."/>
            <person name="Tomko P."/>
            <person name="Gavelis G."/>
            <person name="Widhalm J.R."/>
            <person name="Wisecaver J.H."/>
        </authorList>
    </citation>
    <scope>NUCLEOTIDE SEQUENCE</scope>
    <source>
        <strain evidence="1">ECLA1</strain>
    </source>
</reference>
<comment type="caution">
    <text evidence="1">The sequence shown here is derived from an EMBL/GenBank/DDBJ whole genome shotgun (WGS) entry which is preliminary data.</text>
</comment>
<evidence type="ECO:0000313" key="1">
    <source>
        <dbReference type="EMBL" id="KAK3782557.1"/>
    </source>
</evidence>
<dbReference type="AlphaFoldDB" id="A0AAE1A7Q0"/>
<gene>
    <name evidence="1" type="ORF">RRG08_028053</name>
</gene>
<dbReference type="Proteomes" id="UP001283361">
    <property type="component" value="Unassembled WGS sequence"/>
</dbReference>
<organism evidence="1 2">
    <name type="scientific">Elysia crispata</name>
    <name type="common">lettuce slug</name>
    <dbReference type="NCBI Taxonomy" id="231223"/>
    <lineage>
        <taxon>Eukaryota</taxon>
        <taxon>Metazoa</taxon>
        <taxon>Spiralia</taxon>
        <taxon>Lophotrochozoa</taxon>
        <taxon>Mollusca</taxon>
        <taxon>Gastropoda</taxon>
        <taxon>Heterobranchia</taxon>
        <taxon>Euthyneura</taxon>
        <taxon>Panpulmonata</taxon>
        <taxon>Sacoglossa</taxon>
        <taxon>Placobranchoidea</taxon>
        <taxon>Plakobranchidae</taxon>
        <taxon>Elysia</taxon>
    </lineage>
</organism>
<dbReference type="EMBL" id="JAWDGP010002497">
    <property type="protein sequence ID" value="KAK3782557.1"/>
    <property type="molecule type" value="Genomic_DNA"/>
</dbReference>
<proteinExistence type="predicted"/>